<gene>
    <name evidence="1" type="ORF">SO802_015677</name>
</gene>
<comment type="caution">
    <text evidence="1">The sequence shown here is derived from an EMBL/GenBank/DDBJ whole genome shotgun (WGS) entry which is preliminary data.</text>
</comment>
<dbReference type="Proteomes" id="UP001459277">
    <property type="component" value="Unassembled WGS sequence"/>
</dbReference>
<keyword evidence="2" id="KW-1185">Reference proteome</keyword>
<sequence length="97" mass="11105">MQVGFFFCPTNPAYDEIAMRRDYSVRIEELTSVCAAGRDRNVKLSPSCLGSLATSSTSREEQKVDVNPADSTYSAEWDNHGWFYMLVRVALFLWVWN</sequence>
<dbReference type="AlphaFoldDB" id="A0AAW2CZN8"/>
<organism evidence="1 2">
    <name type="scientific">Lithocarpus litseifolius</name>
    <dbReference type="NCBI Taxonomy" id="425828"/>
    <lineage>
        <taxon>Eukaryota</taxon>
        <taxon>Viridiplantae</taxon>
        <taxon>Streptophyta</taxon>
        <taxon>Embryophyta</taxon>
        <taxon>Tracheophyta</taxon>
        <taxon>Spermatophyta</taxon>
        <taxon>Magnoliopsida</taxon>
        <taxon>eudicotyledons</taxon>
        <taxon>Gunneridae</taxon>
        <taxon>Pentapetalae</taxon>
        <taxon>rosids</taxon>
        <taxon>fabids</taxon>
        <taxon>Fagales</taxon>
        <taxon>Fagaceae</taxon>
        <taxon>Lithocarpus</taxon>
    </lineage>
</organism>
<protein>
    <submittedName>
        <fullName evidence="1">Uncharacterized protein</fullName>
    </submittedName>
</protein>
<evidence type="ECO:0000313" key="2">
    <source>
        <dbReference type="Proteomes" id="UP001459277"/>
    </source>
</evidence>
<proteinExistence type="predicted"/>
<dbReference type="EMBL" id="JAZDWU010000005">
    <property type="protein sequence ID" value="KAL0001896.1"/>
    <property type="molecule type" value="Genomic_DNA"/>
</dbReference>
<accession>A0AAW2CZN8</accession>
<evidence type="ECO:0000313" key="1">
    <source>
        <dbReference type="EMBL" id="KAL0001896.1"/>
    </source>
</evidence>
<name>A0AAW2CZN8_9ROSI</name>
<reference evidence="1 2" key="1">
    <citation type="submission" date="2024-01" db="EMBL/GenBank/DDBJ databases">
        <title>A telomere-to-telomere, gap-free genome of sweet tea (Lithocarpus litseifolius).</title>
        <authorList>
            <person name="Zhou J."/>
        </authorList>
    </citation>
    <scope>NUCLEOTIDE SEQUENCE [LARGE SCALE GENOMIC DNA]</scope>
    <source>
        <strain evidence="1">Zhou-2022a</strain>
        <tissue evidence="1">Leaf</tissue>
    </source>
</reference>